<dbReference type="PROSITE" id="PS50011">
    <property type="entry name" value="PROTEIN_KINASE_DOM"/>
    <property type="match status" value="1"/>
</dbReference>
<gene>
    <name evidence="8" type="ORF">GPM918_LOCUS16796</name>
    <name evidence="7" type="ORF">OVA965_LOCUS674</name>
    <name evidence="10" type="ORF">SRO942_LOCUS16795</name>
    <name evidence="9" type="ORF">TMI583_LOCUS674</name>
</gene>
<evidence type="ECO:0000259" key="5">
    <source>
        <dbReference type="PROSITE" id="PS50011"/>
    </source>
</evidence>
<evidence type="ECO:0000259" key="6">
    <source>
        <dbReference type="PROSITE" id="PS51698"/>
    </source>
</evidence>
<dbReference type="OrthoDB" id="5989761at2759"/>
<evidence type="ECO:0000256" key="3">
    <source>
        <dbReference type="ARBA" id="ARBA00022840"/>
    </source>
</evidence>
<dbReference type="InterPro" id="IPR013083">
    <property type="entry name" value="Znf_RING/FYVE/PHD"/>
</dbReference>
<evidence type="ECO:0000256" key="2">
    <source>
        <dbReference type="ARBA" id="ARBA00022741"/>
    </source>
</evidence>
<proteinExistence type="predicted"/>
<dbReference type="CDD" id="cd16655">
    <property type="entry name" value="RING-Ubox_WDSUB1-like"/>
    <property type="match status" value="1"/>
</dbReference>
<keyword evidence="2" id="KW-0547">Nucleotide-binding</keyword>
<dbReference type="InterPro" id="IPR024445">
    <property type="entry name" value="Tnp_ISXO2-like"/>
</dbReference>
<dbReference type="Gene3D" id="1.10.510.10">
    <property type="entry name" value="Transferase(Phosphotransferase) domain 1"/>
    <property type="match status" value="1"/>
</dbReference>
<dbReference type="Proteomes" id="UP000682733">
    <property type="component" value="Unassembled WGS sequence"/>
</dbReference>
<feature type="domain" description="U-box" evidence="6">
    <location>
        <begin position="293"/>
        <end position="366"/>
    </location>
</feature>
<dbReference type="SMART" id="SM00504">
    <property type="entry name" value="Ubox"/>
    <property type="match status" value="1"/>
</dbReference>
<dbReference type="EMBL" id="CAJNOQ010004483">
    <property type="protein sequence ID" value="CAF1061352.1"/>
    <property type="molecule type" value="Genomic_DNA"/>
</dbReference>
<evidence type="ECO:0000256" key="4">
    <source>
        <dbReference type="PROSITE-ProRule" id="PRU00504"/>
    </source>
</evidence>
<dbReference type="Pfam" id="PF07714">
    <property type="entry name" value="PK_Tyr_Ser-Thr"/>
    <property type="match status" value="1"/>
</dbReference>
<dbReference type="SUPFAM" id="SSF63825">
    <property type="entry name" value="YWTD domain"/>
    <property type="match status" value="1"/>
</dbReference>
<keyword evidence="3" id="KW-0067">ATP-binding</keyword>
<sequence length="946" mass="106900">MTTTVPMPTNFRDFYSILNDNKKLRMFVREQKLILESEDHQCPKCGSEMRDGKRQKTLKDDTVSTYEIMRCKNKQCANQLSKRKNIFFAFTDSLGRANSKLSVASILEIIWLWCFNITSKTISWTVGCSEATTVDWCNFLREVCTENIPWMFGIAQPTENGYEVRFFHVQRRDRATLVPIILKHVVPGTTVWSDEWGAYKNLQTQYGCDHQTVNHSQNFVDPHTGCHTQLIECLWGQAKTKILRAMRGSTLLDSHLNEFWYRSVHKDMFSSILTDIRRFRITTPMAESLKTASEFALFQCPITHQLFKDPVLAEDGHTYEREAIVQWIQKNGTSPITRQLLSIDQLHPNCTIKNIVNELRSKKFYFKLGVHVKKKSCRALFQAHGKTVWEADWIGERGQPICLMKINGVKALKEASFYEQMTRHPYIVKTYGIVDEASEVTSYSIMLLQEYASEGNLFELLQEQPSVPKEHILCEMFVQISDAMVFLAHNQIVHGDLAYFGLSRGSSMYAPVGAASTTTMTIVPIRYAAPEVLSNSNNRNSYTAKSDMFSMGVLMWEGYSKGEMPWSNIEKDDEVSRKVMNGERLEQPSKCNDRVWSMVLKCMSQQANDRPLFEELKRHILGFMLGSAYTPAPTPLRGTDNDIPDNAKWTQNGVTVAGGSGQGNMLNQLSYPSGLYVDDAETVYVTEWNNDRIVEWKSGATSGQVIAGGNGKGNRMDQLNFPTDVIVDKERDTLIICDRGNKRVVRWPRRNGTSGQTIISDVDCNGLTMDDRGFLYVSDTGKNDVKRWRVGDTCGTTVAGGNGKGDRLDQLNDPYYVFVDREHSVYVSDNKNHRVMKWVEGAKEAIVVAGDRGQGKGLAQLSHPLALVVDQFGSIYVADTGNARIIRWHKGATQGSVIVGGNGEGKQANQLNRPNGLSFDRHGNLYVVEENNHRVQKFNIDASSSS</sequence>
<comment type="caution">
    <text evidence="8">The sequence shown here is derived from an EMBL/GenBank/DDBJ whole genome shotgun (WGS) entry which is preliminary data.</text>
</comment>
<dbReference type="PANTHER" id="PTHR24418">
    <property type="entry name" value="TYROSINE-PROTEIN KINASE"/>
    <property type="match status" value="1"/>
</dbReference>
<dbReference type="Proteomes" id="UP000681722">
    <property type="component" value="Unassembled WGS sequence"/>
</dbReference>
<feature type="domain" description="Protein kinase" evidence="5">
    <location>
        <begin position="366"/>
        <end position="622"/>
    </location>
</feature>
<evidence type="ECO:0000313" key="11">
    <source>
        <dbReference type="Proteomes" id="UP000663829"/>
    </source>
</evidence>
<dbReference type="Proteomes" id="UP000677228">
    <property type="component" value="Unassembled WGS sequence"/>
</dbReference>
<evidence type="ECO:0000256" key="1">
    <source>
        <dbReference type="ARBA" id="ARBA00022737"/>
    </source>
</evidence>
<dbReference type="SMART" id="SM01126">
    <property type="entry name" value="DDE_Tnp_IS1595"/>
    <property type="match status" value="1"/>
</dbReference>
<feature type="repeat" description="NHL" evidence="4">
    <location>
        <begin position="905"/>
        <end position="941"/>
    </location>
</feature>
<dbReference type="AlphaFoldDB" id="A0A814L5B0"/>
<dbReference type="SUPFAM" id="SSF57850">
    <property type="entry name" value="RING/U-box"/>
    <property type="match status" value="1"/>
</dbReference>
<keyword evidence="11" id="KW-1185">Reference proteome</keyword>
<dbReference type="PROSITE" id="PS51698">
    <property type="entry name" value="U_BOX"/>
    <property type="match status" value="1"/>
</dbReference>
<dbReference type="EMBL" id="CAJNOK010000100">
    <property type="protein sequence ID" value="CAF0729220.1"/>
    <property type="molecule type" value="Genomic_DNA"/>
</dbReference>
<dbReference type="Pfam" id="PF12762">
    <property type="entry name" value="DDE_Tnp_IS1595"/>
    <property type="match status" value="1"/>
</dbReference>
<evidence type="ECO:0000313" key="10">
    <source>
        <dbReference type="EMBL" id="CAF3829637.1"/>
    </source>
</evidence>
<dbReference type="EMBL" id="CAJOBC010004483">
    <property type="protein sequence ID" value="CAF3829637.1"/>
    <property type="molecule type" value="Genomic_DNA"/>
</dbReference>
<dbReference type="GO" id="GO:0004842">
    <property type="term" value="F:ubiquitin-protein transferase activity"/>
    <property type="evidence" value="ECO:0007669"/>
    <property type="project" value="InterPro"/>
</dbReference>
<dbReference type="InterPro" id="IPR000719">
    <property type="entry name" value="Prot_kinase_dom"/>
</dbReference>
<protein>
    <submittedName>
        <fullName evidence="8">Uncharacterized protein</fullName>
    </submittedName>
</protein>
<evidence type="ECO:0000313" key="7">
    <source>
        <dbReference type="EMBL" id="CAF0729220.1"/>
    </source>
</evidence>
<dbReference type="InterPro" id="IPR001245">
    <property type="entry name" value="Ser-Thr/Tyr_kinase_cat_dom"/>
</dbReference>
<dbReference type="Proteomes" id="UP000663829">
    <property type="component" value="Unassembled WGS sequence"/>
</dbReference>
<dbReference type="SUPFAM" id="SSF56112">
    <property type="entry name" value="Protein kinase-like (PK-like)"/>
    <property type="match status" value="1"/>
</dbReference>
<evidence type="ECO:0000313" key="9">
    <source>
        <dbReference type="EMBL" id="CAF3504048.1"/>
    </source>
</evidence>
<dbReference type="GO" id="GO:0016567">
    <property type="term" value="P:protein ubiquitination"/>
    <property type="evidence" value="ECO:0007669"/>
    <property type="project" value="InterPro"/>
</dbReference>
<dbReference type="InterPro" id="IPR050198">
    <property type="entry name" value="Non-receptor_tyrosine_kinases"/>
</dbReference>
<dbReference type="Pfam" id="PF04564">
    <property type="entry name" value="U-box"/>
    <property type="match status" value="1"/>
</dbReference>
<dbReference type="Pfam" id="PF01436">
    <property type="entry name" value="NHL"/>
    <property type="match status" value="1"/>
</dbReference>
<dbReference type="InterPro" id="IPR003613">
    <property type="entry name" value="Ubox_domain"/>
</dbReference>
<dbReference type="CDD" id="cd05819">
    <property type="entry name" value="NHL"/>
    <property type="match status" value="1"/>
</dbReference>
<dbReference type="Gene3D" id="2.120.10.30">
    <property type="entry name" value="TolB, C-terminal domain"/>
    <property type="match status" value="1"/>
</dbReference>
<reference evidence="8" key="1">
    <citation type="submission" date="2021-02" db="EMBL/GenBank/DDBJ databases">
        <authorList>
            <person name="Nowell W R."/>
        </authorList>
    </citation>
    <scope>NUCLEOTIDE SEQUENCE</scope>
</reference>
<dbReference type="GO" id="GO:0005524">
    <property type="term" value="F:ATP binding"/>
    <property type="evidence" value="ECO:0007669"/>
    <property type="project" value="UniProtKB-KW"/>
</dbReference>
<dbReference type="PROSITE" id="PS51125">
    <property type="entry name" value="NHL"/>
    <property type="match status" value="1"/>
</dbReference>
<dbReference type="EMBL" id="CAJOBA010000100">
    <property type="protein sequence ID" value="CAF3504048.1"/>
    <property type="molecule type" value="Genomic_DNA"/>
</dbReference>
<dbReference type="Gene3D" id="2.40.10.500">
    <property type="match status" value="2"/>
</dbReference>
<dbReference type="Gene3D" id="3.30.40.10">
    <property type="entry name" value="Zinc/RING finger domain, C3HC4 (zinc finger)"/>
    <property type="match status" value="1"/>
</dbReference>
<dbReference type="GO" id="GO:0004672">
    <property type="term" value="F:protein kinase activity"/>
    <property type="evidence" value="ECO:0007669"/>
    <property type="project" value="InterPro"/>
</dbReference>
<dbReference type="InterPro" id="IPR011009">
    <property type="entry name" value="Kinase-like_dom_sf"/>
</dbReference>
<evidence type="ECO:0000313" key="8">
    <source>
        <dbReference type="EMBL" id="CAF1061352.1"/>
    </source>
</evidence>
<accession>A0A814L5B0</accession>
<name>A0A814L5B0_9BILA</name>
<keyword evidence="1" id="KW-0677">Repeat</keyword>
<dbReference type="InterPro" id="IPR001258">
    <property type="entry name" value="NHL_repeat"/>
</dbReference>
<dbReference type="InterPro" id="IPR011042">
    <property type="entry name" value="6-blade_b-propeller_TolB-like"/>
</dbReference>
<organism evidence="8 11">
    <name type="scientific">Didymodactylos carnosus</name>
    <dbReference type="NCBI Taxonomy" id="1234261"/>
    <lineage>
        <taxon>Eukaryota</taxon>
        <taxon>Metazoa</taxon>
        <taxon>Spiralia</taxon>
        <taxon>Gnathifera</taxon>
        <taxon>Rotifera</taxon>
        <taxon>Eurotatoria</taxon>
        <taxon>Bdelloidea</taxon>
        <taxon>Philodinida</taxon>
        <taxon>Philodinidae</taxon>
        <taxon>Didymodactylos</taxon>
    </lineage>
</organism>